<feature type="transmembrane region" description="Helical" evidence="14">
    <location>
        <begin position="34"/>
        <end position="55"/>
    </location>
</feature>
<organism evidence="15 16">
    <name type="scientific">Denitrificimonas caeni</name>
    <dbReference type="NCBI Taxonomy" id="521720"/>
    <lineage>
        <taxon>Bacteria</taxon>
        <taxon>Pseudomonadati</taxon>
        <taxon>Pseudomonadota</taxon>
        <taxon>Gammaproteobacteria</taxon>
        <taxon>Pseudomonadales</taxon>
        <taxon>Pseudomonadaceae</taxon>
        <taxon>Denitrificimonas</taxon>
    </lineage>
</organism>
<dbReference type="KEGG" id="dce:O6P33_10585"/>
<evidence type="ECO:0000256" key="5">
    <source>
        <dbReference type="ARBA" id="ARBA00022692"/>
    </source>
</evidence>
<keyword evidence="5 14" id="KW-0812">Transmembrane</keyword>
<evidence type="ECO:0000313" key="15">
    <source>
        <dbReference type="EMBL" id="WBE24801.1"/>
    </source>
</evidence>
<dbReference type="Pfam" id="PF02537">
    <property type="entry name" value="CRCB"/>
    <property type="match status" value="1"/>
</dbReference>
<evidence type="ECO:0000256" key="8">
    <source>
        <dbReference type="ARBA" id="ARBA00023053"/>
    </source>
</evidence>
<keyword evidence="10 14" id="KW-0472">Membrane</keyword>
<comment type="catalytic activity">
    <reaction evidence="13">
        <text>fluoride(in) = fluoride(out)</text>
        <dbReference type="Rhea" id="RHEA:76159"/>
        <dbReference type="ChEBI" id="CHEBI:17051"/>
    </reaction>
    <physiologicalReaction direction="left-to-right" evidence="13">
        <dbReference type="Rhea" id="RHEA:76160"/>
    </physiologicalReaction>
</comment>
<comment type="function">
    <text evidence="14">Fluoride-specific ion channel. Important for reducing fluoride concentration in the cell, thus reducing its toxicity.</text>
</comment>
<evidence type="ECO:0000256" key="1">
    <source>
        <dbReference type="ARBA" id="ARBA00004651"/>
    </source>
</evidence>
<dbReference type="EMBL" id="CP114976">
    <property type="protein sequence ID" value="WBE24801.1"/>
    <property type="molecule type" value="Genomic_DNA"/>
</dbReference>
<evidence type="ECO:0000256" key="6">
    <source>
        <dbReference type="ARBA" id="ARBA00022723"/>
    </source>
</evidence>
<reference evidence="15 16" key="1">
    <citation type="submission" date="2022-12" db="EMBL/GenBank/DDBJ databases">
        <title>Coexistence and Characterization of a Novel Tigecycline Resistance gene tet(X) variant and blaNDM-1 in a Pseudomonas caeni Isolate of Chicken Origin.</title>
        <authorList>
            <person name="Lu X."/>
            <person name="Zhang L."/>
            <person name="Li R."/>
            <person name="Wang Z."/>
        </authorList>
    </citation>
    <scope>NUCLEOTIDE SEQUENCE [LARGE SCALE GENOMIC DNA]</scope>
    <source>
        <strain evidence="15 16">CE14</strain>
    </source>
</reference>
<dbReference type="NCBIfam" id="TIGR00494">
    <property type="entry name" value="crcB"/>
    <property type="match status" value="1"/>
</dbReference>
<dbReference type="GO" id="GO:0005886">
    <property type="term" value="C:plasma membrane"/>
    <property type="evidence" value="ECO:0007669"/>
    <property type="project" value="UniProtKB-SubCell"/>
</dbReference>
<evidence type="ECO:0000256" key="12">
    <source>
        <dbReference type="ARBA" id="ARBA00035120"/>
    </source>
</evidence>
<evidence type="ECO:0000256" key="4">
    <source>
        <dbReference type="ARBA" id="ARBA00022519"/>
    </source>
</evidence>
<keyword evidence="4" id="KW-0997">Cell inner membrane</keyword>
<dbReference type="NCBIfam" id="NF010830">
    <property type="entry name" value="PRK14234.1"/>
    <property type="match status" value="1"/>
</dbReference>
<keyword evidence="16" id="KW-1185">Reference proteome</keyword>
<keyword evidence="8 14" id="KW-0915">Sodium</keyword>
<name>A0AAE9VMD6_9GAMM</name>
<evidence type="ECO:0000256" key="11">
    <source>
        <dbReference type="ARBA" id="ARBA00023303"/>
    </source>
</evidence>
<keyword evidence="11 14" id="KW-0407">Ion channel</keyword>
<evidence type="ECO:0000256" key="7">
    <source>
        <dbReference type="ARBA" id="ARBA00022989"/>
    </source>
</evidence>
<keyword evidence="3 14" id="KW-1003">Cell membrane</keyword>
<feature type="transmembrane region" description="Helical" evidence="14">
    <location>
        <begin position="100"/>
        <end position="121"/>
    </location>
</feature>
<dbReference type="AlphaFoldDB" id="A0AAE9VMD6"/>
<feature type="binding site" evidence="14">
    <location>
        <position position="75"/>
    </location>
    <ligand>
        <name>Na(+)</name>
        <dbReference type="ChEBI" id="CHEBI:29101"/>
        <note>structural</note>
    </ligand>
</feature>
<dbReference type="GO" id="GO:0062054">
    <property type="term" value="F:fluoride channel activity"/>
    <property type="evidence" value="ECO:0007669"/>
    <property type="project" value="UniProtKB-UniRule"/>
</dbReference>
<keyword evidence="2 14" id="KW-0813">Transport</keyword>
<keyword evidence="6 14" id="KW-0479">Metal-binding</keyword>
<evidence type="ECO:0000256" key="14">
    <source>
        <dbReference type="HAMAP-Rule" id="MF_00454"/>
    </source>
</evidence>
<comment type="activity regulation">
    <text evidence="14">Na(+) is not transported, but it plays an essential structural role and its presence is essential for fluoride channel function.</text>
</comment>
<evidence type="ECO:0000256" key="10">
    <source>
        <dbReference type="ARBA" id="ARBA00023136"/>
    </source>
</evidence>
<feature type="binding site" evidence="14">
    <location>
        <position position="78"/>
    </location>
    <ligand>
        <name>Na(+)</name>
        <dbReference type="ChEBI" id="CHEBI:29101"/>
        <note>structural</note>
    </ligand>
</feature>
<evidence type="ECO:0000256" key="3">
    <source>
        <dbReference type="ARBA" id="ARBA00022475"/>
    </source>
</evidence>
<comment type="subcellular location">
    <subcellularLocation>
        <location evidence="1 14">Cell membrane</location>
        <topology evidence="1 14">Multi-pass membrane protein</topology>
    </subcellularLocation>
</comment>
<dbReference type="HAMAP" id="MF_00454">
    <property type="entry name" value="FluC"/>
    <property type="match status" value="1"/>
</dbReference>
<comment type="similarity">
    <text evidence="12 14">Belongs to the fluoride channel Fluc/FEX (TC 1.A.43) family.</text>
</comment>
<evidence type="ECO:0000256" key="2">
    <source>
        <dbReference type="ARBA" id="ARBA00022448"/>
    </source>
</evidence>
<evidence type="ECO:0000256" key="13">
    <source>
        <dbReference type="ARBA" id="ARBA00035585"/>
    </source>
</evidence>
<dbReference type="InterPro" id="IPR003691">
    <property type="entry name" value="FluC"/>
</dbReference>
<dbReference type="GO" id="GO:0140114">
    <property type="term" value="P:cellular detoxification of fluoride"/>
    <property type="evidence" value="ECO:0007669"/>
    <property type="project" value="UniProtKB-UniRule"/>
</dbReference>
<proteinExistence type="inferred from homology"/>
<evidence type="ECO:0000256" key="9">
    <source>
        <dbReference type="ARBA" id="ARBA00023065"/>
    </source>
</evidence>
<sequence>MINFLLVALGGAVGSVLRYSVGFAVAHIWPQHLYIATVFVNIVGSFFIGCAFSWFLLRPDISALSPLLLMTGLLGGFTTFSTFSLDALRIFNEGQHMQALLYVGVSLLGGLLAAWLGMALIKFTL</sequence>
<dbReference type="GO" id="GO:0046872">
    <property type="term" value="F:metal ion binding"/>
    <property type="evidence" value="ECO:0007669"/>
    <property type="project" value="UniProtKB-KW"/>
</dbReference>
<protein>
    <recommendedName>
        <fullName evidence="14">Fluoride-specific ion channel FluC</fullName>
    </recommendedName>
</protein>
<evidence type="ECO:0000313" key="16">
    <source>
        <dbReference type="Proteomes" id="UP001212189"/>
    </source>
</evidence>
<dbReference type="PANTHER" id="PTHR28259:SF18">
    <property type="entry name" value="FLUORIDE-SPECIFIC ION CHANNEL FLUC"/>
    <property type="match status" value="1"/>
</dbReference>
<gene>
    <name evidence="14 15" type="primary">crcB</name>
    <name evidence="14" type="synonym">fluC</name>
    <name evidence="15" type="ORF">O6P33_10585</name>
</gene>
<dbReference type="PANTHER" id="PTHR28259">
    <property type="entry name" value="FLUORIDE EXPORT PROTEIN 1-RELATED"/>
    <property type="match status" value="1"/>
</dbReference>
<keyword evidence="9 14" id="KW-0406">Ion transport</keyword>
<dbReference type="Proteomes" id="UP001212189">
    <property type="component" value="Chromosome"/>
</dbReference>
<feature type="transmembrane region" description="Helical" evidence="14">
    <location>
        <begin position="67"/>
        <end position="88"/>
    </location>
</feature>
<keyword evidence="7 14" id="KW-1133">Transmembrane helix</keyword>
<accession>A0AAE9VMD6</accession>
<dbReference type="RefSeq" id="WP_269817745.1">
    <property type="nucleotide sequence ID" value="NZ_CP114976.1"/>
</dbReference>